<evidence type="ECO:0000313" key="1">
    <source>
        <dbReference type="EMBL" id="MEI1246681.1"/>
    </source>
</evidence>
<evidence type="ECO:0008006" key="3">
    <source>
        <dbReference type="Google" id="ProtNLM"/>
    </source>
</evidence>
<reference evidence="1 2" key="1">
    <citation type="submission" date="2024-01" db="EMBL/GenBank/DDBJ databases">
        <title>Draft genome sequences of three bacterial strains isolated from Acacia saligna represent a potential new species within the genus Rhizobium.</title>
        <authorList>
            <person name="Tambong J.T."/>
            <person name="Mnasri B."/>
        </authorList>
    </citation>
    <scope>NUCLEOTIDE SEQUENCE [LARGE SCALE GENOMIC DNA]</scope>
    <source>
        <strain evidence="1 2">1AS12I</strain>
    </source>
</reference>
<proteinExistence type="predicted"/>
<protein>
    <recommendedName>
        <fullName evidence="3">Ribbon-helix-helix protein, CopG family</fullName>
    </recommendedName>
</protein>
<dbReference type="Proteomes" id="UP001531129">
    <property type="component" value="Unassembled WGS sequence"/>
</dbReference>
<evidence type="ECO:0000313" key="2">
    <source>
        <dbReference type="Proteomes" id="UP001531129"/>
    </source>
</evidence>
<accession>A0ABU8CDW0</accession>
<gene>
    <name evidence="1" type="ORF">V8Q02_01385</name>
</gene>
<dbReference type="EMBL" id="JBAMYC010000001">
    <property type="protein sequence ID" value="MEI1246681.1"/>
    <property type="molecule type" value="Genomic_DNA"/>
</dbReference>
<sequence length="117" mass="13014">MAIVIAISYFQELRFPLESGYPTTKLRHEGTGGVPTMTLLSFQMKDSTVSRLDRLAERRKLSSAEIAAVAIEEFIEREEWQLSEIEAAVREAEQSDFASDEDVAAILSKYIGSPSGK</sequence>
<comment type="caution">
    <text evidence="1">The sequence shown here is derived from an EMBL/GenBank/DDBJ whole genome shotgun (WGS) entry which is preliminary data.</text>
</comment>
<organism evidence="1 2">
    <name type="scientific">Rhizobium aouanii</name>
    <dbReference type="NCBI Taxonomy" id="3118145"/>
    <lineage>
        <taxon>Bacteria</taxon>
        <taxon>Pseudomonadati</taxon>
        <taxon>Pseudomonadota</taxon>
        <taxon>Alphaproteobacteria</taxon>
        <taxon>Hyphomicrobiales</taxon>
        <taxon>Rhizobiaceae</taxon>
        <taxon>Rhizobium/Agrobacterium group</taxon>
        <taxon>Rhizobium</taxon>
    </lineage>
</organism>
<name>A0ABU8CDW0_9HYPH</name>
<dbReference type="SUPFAM" id="SSF47598">
    <property type="entry name" value="Ribbon-helix-helix"/>
    <property type="match status" value="1"/>
</dbReference>
<keyword evidence="2" id="KW-1185">Reference proteome</keyword>
<dbReference type="InterPro" id="IPR010985">
    <property type="entry name" value="Ribbon_hlx_hlx"/>
</dbReference>
<dbReference type="RefSeq" id="WP_335910428.1">
    <property type="nucleotide sequence ID" value="NZ_JBAMYB010000001.1"/>
</dbReference>
<dbReference type="CDD" id="cd22233">
    <property type="entry name" value="RHH_CopAso-like"/>
    <property type="match status" value="1"/>
</dbReference>